<evidence type="ECO:0000256" key="4">
    <source>
        <dbReference type="ARBA" id="ARBA00023136"/>
    </source>
</evidence>
<sequence>MDLIVQRVTGWVILWFTLYRTCKIVFNKKQPEYNCRIVTLLHAICITLTSCYLTFFQGSNPYTVLGFPNTSAQVTCLTISLGYFLYDFMWCLYYQTEGPVMIMHHIVSITFMAVCLYLGVSGTETVATIFGSEVTSIFLNIRWFLKSHEMYNNAIVGYTVDFIFVLLFLIVRIGVGGTLMYSVWASDRPPSMVKAGGTMFYFINCIFLVQIISFSRYRLKNWSNSSAMKNGINQPNSTNMLKHIGTAENISINGHKLNGAAKLLHQDHVLLKPCVFDNTKLLTK</sequence>
<gene>
    <name evidence="8" type="primary">LOC100181445</name>
</gene>
<organism evidence="8 9">
    <name type="scientific">Ciona intestinalis</name>
    <name type="common">Transparent sea squirt</name>
    <name type="synonym">Ascidia intestinalis</name>
    <dbReference type="NCBI Taxonomy" id="7719"/>
    <lineage>
        <taxon>Eukaryota</taxon>
        <taxon>Metazoa</taxon>
        <taxon>Chordata</taxon>
        <taxon>Tunicata</taxon>
        <taxon>Ascidiacea</taxon>
        <taxon>Phlebobranchia</taxon>
        <taxon>Cionidae</taxon>
        <taxon>Ciona</taxon>
    </lineage>
</organism>
<keyword evidence="3 6" id="KW-1133">Transmembrane helix</keyword>
<dbReference type="Pfam" id="PF03798">
    <property type="entry name" value="TRAM_LAG1_CLN8"/>
    <property type="match status" value="1"/>
</dbReference>
<dbReference type="InterPro" id="IPR006634">
    <property type="entry name" value="TLC-dom"/>
</dbReference>
<dbReference type="AlphaFoldDB" id="A0A1W2WP76"/>
<keyword evidence="2 5" id="KW-0812">Transmembrane</keyword>
<dbReference type="Proteomes" id="UP000008144">
    <property type="component" value="Chromosome 4"/>
</dbReference>
<dbReference type="PANTHER" id="PTHR31898:SF1">
    <property type="entry name" value="TLC DOMAIN-CONTAINING PROTEIN 5"/>
    <property type="match status" value="1"/>
</dbReference>
<proteinExistence type="predicted"/>
<feature type="transmembrane region" description="Helical" evidence="6">
    <location>
        <begin position="126"/>
        <end position="145"/>
    </location>
</feature>
<dbReference type="InParanoid" id="A0A1W2WP76"/>
<evidence type="ECO:0000313" key="8">
    <source>
        <dbReference type="Ensembl" id="ENSCINP00000020088.3"/>
    </source>
</evidence>
<evidence type="ECO:0000259" key="7">
    <source>
        <dbReference type="PROSITE" id="PS50922"/>
    </source>
</evidence>
<accession>A0A1W2WP76</accession>
<evidence type="ECO:0000313" key="9">
    <source>
        <dbReference type="Proteomes" id="UP000008144"/>
    </source>
</evidence>
<dbReference type="FunCoup" id="A0A1W2WP76">
    <property type="interactions" value="1"/>
</dbReference>
<reference evidence="8" key="2">
    <citation type="journal article" date="2008" name="Genome Biol.">
        <title>Improved genome assembly and evidence-based global gene model set for the chordate Ciona intestinalis: new insight into intron and operon populations.</title>
        <authorList>
            <person name="Satou Y."/>
            <person name="Mineta K."/>
            <person name="Ogasawara M."/>
            <person name="Sasakura Y."/>
            <person name="Shoguchi E."/>
            <person name="Ueno K."/>
            <person name="Yamada L."/>
            <person name="Matsumoto J."/>
            <person name="Wasserscheid J."/>
            <person name="Dewar K."/>
            <person name="Wiley G.B."/>
            <person name="Macmil S.L."/>
            <person name="Roe B.A."/>
            <person name="Zeller R.W."/>
            <person name="Hastings K.E."/>
            <person name="Lemaire P."/>
            <person name="Lindquist E."/>
            <person name="Endo T."/>
            <person name="Hotta K."/>
            <person name="Inaba K."/>
        </authorList>
    </citation>
    <scope>NUCLEOTIDE SEQUENCE [LARGE SCALE GENOMIC DNA]</scope>
    <source>
        <strain evidence="8">wild type</strain>
    </source>
</reference>
<reference evidence="8" key="4">
    <citation type="submission" date="2025-09" db="UniProtKB">
        <authorList>
            <consortium name="Ensembl"/>
        </authorList>
    </citation>
    <scope>IDENTIFICATION</scope>
</reference>
<dbReference type="OMA" id="YEACEWT"/>
<dbReference type="PANTHER" id="PTHR31898">
    <property type="entry name" value="TRANSMEMBRANE PROTEIN 136"/>
    <property type="match status" value="1"/>
</dbReference>
<dbReference type="OrthoDB" id="506011at2759"/>
<dbReference type="PROSITE" id="PS50922">
    <property type="entry name" value="TLC"/>
    <property type="match status" value="1"/>
</dbReference>
<dbReference type="SMART" id="SM00724">
    <property type="entry name" value="TLC"/>
    <property type="match status" value="1"/>
</dbReference>
<evidence type="ECO:0000256" key="3">
    <source>
        <dbReference type="ARBA" id="ARBA00022989"/>
    </source>
</evidence>
<reference evidence="8" key="3">
    <citation type="submission" date="2025-08" db="UniProtKB">
        <authorList>
            <consortium name="Ensembl"/>
        </authorList>
    </citation>
    <scope>IDENTIFICATION</scope>
</reference>
<feature type="transmembrane region" description="Helical" evidence="6">
    <location>
        <begin position="100"/>
        <end position="120"/>
    </location>
</feature>
<accession>F6R4L0</accession>
<dbReference type="GeneID" id="100181445"/>
<keyword evidence="9" id="KW-1185">Reference proteome</keyword>
<feature type="transmembrane region" description="Helical" evidence="6">
    <location>
        <begin position="199"/>
        <end position="219"/>
    </location>
</feature>
<feature type="transmembrane region" description="Helical" evidence="6">
    <location>
        <begin position="70"/>
        <end position="93"/>
    </location>
</feature>
<feature type="transmembrane region" description="Helical" evidence="6">
    <location>
        <begin position="157"/>
        <end position="179"/>
    </location>
</feature>
<protein>
    <submittedName>
        <fullName evidence="8">Transmembrane protein 136</fullName>
    </submittedName>
</protein>
<evidence type="ECO:0000256" key="2">
    <source>
        <dbReference type="ARBA" id="ARBA00022692"/>
    </source>
</evidence>
<dbReference type="EMBL" id="EAAA01001987">
    <property type="status" value="NOT_ANNOTATED_CDS"/>
    <property type="molecule type" value="Genomic_DNA"/>
</dbReference>
<keyword evidence="4 5" id="KW-0472">Membrane</keyword>
<name>A0A1W2WP76_CIOIN</name>
<reference evidence="9" key="1">
    <citation type="journal article" date="2002" name="Science">
        <title>The draft genome of Ciona intestinalis: insights into chordate and vertebrate origins.</title>
        <authorList>
            <person name="Dehal P."/>
            <person name="Satou Y."/>
            <person name="Campbell R.K."/>
            <person name="Chapman J."/>
            <person name="Degnan B."/>
            <person name="De Tomaso A."/>
            <person name="Davidson B."/>
            <person name="Di Gregorio A."/>
            <person name="Gelpke M."/>
            <person name="Goodstein D.M."/>
            <person name="Harafuji N."/>
            <person name="Hastings K.E."/>
            <person name="Ho I."/>
            <person name="Hotta K."/>
            <person name="Huang W."/>
            <person name="Kawashima T."/>
            <person name="Lemaire P."/>
            <person name="Martinez D."/>
            <person name="Meinertzhagen I.A."/>
            <person name="Necula S."/>
            <person name="Nonaka M."/>
            <person name="Putnam N."/>
            <person name="Rash S."/>
            <person name="Saiga H."/>
            <person name="Satake M."/>
            <person name="Terry A."/>
            <person name="Yamada L."/>
            <person name="Wang H.G."/>
            <person name="Awazu S."/>
            <person name="Azumi K."/>
            <person name="Boore J."/>
            <person name="Branno M."/>
            <person name="Chin-Bow S."/>
            <person name="DeSantis R."/>
            <person name="Doyle S."/>
            <person name="Francino P."/>
            <person name="Keys D.N."/>
            <person name="Haga S."/>
            <person name="Hayashi H."/>
            <person name="Hino K."/>
            <person name="Imai K.S."/>
            <person name="Inaba K."/>
            <person name="Kano S."/>
            <person name="Kobayashi K."/>
            <person name="Kobayashi M."/>
            <person name="Lee B.I."/>
            <person name="Makabe K.W."/>
            <person name="Manohar C."/>
            <person name="Matassi G."/>
            <person name="Medina M."/>
            <person name="Mochizuki Y."/>
            <person name="Mount S."/>
            <person name="Morishita T."/>
            <person name="Miura S."/>
            <person name="Nakayama A."/>
            <person name="Nishizaka S."/>
            <person name="Nomoto H."/>
            <person name="Ohta F."/>
            <person name="Oishi K."/>
            <person name="Rigoutsos I."/>
            <person name="Sano M."/>
            <person name="Sasaki A."/>
            <person name="Sasakura Y."/>
            <person name="Shoguchi E."/>
            <person name="Shin-i T."/>
            <person name="Spagnuolo A."/>
            <person name="Stainier D."/>
            <person name="Suzuki M.M."/>
            <person name="Tassy O."/>
            <person name="Takatori N."/>
            <person name="Tokuoka M."/>
            <person name="Yagi K."/>
            <person name="Yoshizaki F."/>
            <person name="Wada S."/>
            <person name="Zhang C."/>
            <person name="Hyatt P.D."/>
            <person name="Larimer F."/>
            <person name="Detter C."/>
            <person name="Doggett N."/>
            <person name="Glavina T."/>
            <person name="Hawkins T."/>
            <person name="Richardson P."/>
            <person name="Lucas S."/>
            <person name="Kohara Y."/>
            <person name="Levine M."/>
            <person name="Satoh N."/>
            <person name="Rokhsar D.S."/>
        </authorList>
    </citation>
    <scope>NUCLEOTIDE SEQUENCE [LARGE SCALE GENOMIC DNA]</scope>
</reference>
<comment type="subcellular location">
    <subcellularLocation>
        <location evidence="1">Membrane</location>
        <topology evidence="1">Multi-pass membrane protein</topology>
    </subcellularLocation>
</comment>
<evidence type="ECO:0000256" key="6">
    <source>
        <dbReference type="SAM" id="Phobius"/>
    </source>
</evidence>
<evidence type="ECO:0000256" key="1">
    <source>
        <dbReference type="ARBA" id="ARBA00004141"/>
    </source>
</evidence>
<dbReference type="InterPro" id="IPR042512">
    <property type="entry name" value="TLCD5"/>
</dbReference>
<dbReference type="KEGG" id="cin:100181445"/>
<dbReference type="Ensembl" id="ENSCINT00000020088.3">
    <property type="protein sequence ID" value="ENSCINP00000020088.3"/>
    <property type="gene ID" value="ENSCING00000009968.3"/>
</dbReference>
<dbReference type="eggNOG" id="KOG4474">
    <property type="taxonomic scope" value="Eukaryota"/>
</dbReference>
<dbReference type="GO" id="GO:0016020">
    <property type="term" value="C:membrane"/>
    <property type="evidence" value="ECO:0007669"/>
    <property type="project" value="UniProtKB-SubCell"/>
</dbReference>
<dbReference type="RefSeq" id="XP_026689920.1">
    <property type="nucleotide sequence ID" value="XM_026834119.1"/>
</dbReference>
<dbReference type="GeneTree" id="ENSGT00390000008162"/>
<feature type="transmembrane region" description="Helical" evidence="6">
    <location>
        <begin position="37"/>
        <end position="58"/>
    </location>
</feature>
<evidence type="ECO:0000256" key="5">
    <source>
        <dbReference type="PROSITE-ProRule" id="PRU00205"/>
    </source>
</evidence>
<feature type="domain" description="TLC" evidence="7">
    <location>
        <begin position="28"/>
        <end position="220"/>
    </location>
</feature>